<evidence type="ECO:0000313" key="6">
    <source>
        <dbReference type="EMBL" id="OXE46040.1"/>
    </source>
</evidence>
<feature type="domain" description="4Fe-4S ferredoxin-type" evidence="5">
    <location>
        <begin position="8"/>
        <end position="38"/>
    </location>
</feature>
<evidence type="ECO:0000256" key="2">
    <source>
        <dbReference type="ARBA" id="ARBA00022723"/>
    </source>
</evidence>
<dbReference type="PANTHER" id="PTHR43177:SF3">
    <property type="entry name" value="PROTEIN NRFC HOMOLOG"/>
    <property type="match status" value="1"/>
</dbReference>
<dbReference type="Gene3D" id="3.30.70.20">
    <property type="match status" value="2"/>
</dbReference>
<keyword evidence="7" id="KW-1185">Reference proteome</keyword>
<evidence type="ECO:0000256" key="1">
    <source>
        <dbReference type="ARBA" id="ARBA00022485"/>
    </source>
</evidence>
<dbReference type="SUPFAM" id="SSF54862">
    <property type="entry name" value="4Fe-4S ferredoxins"/>
    <property type="match status" value="1"/>
</dbReference>
<dbReference type="GO" id="GO:0046872">
    <property type="term" value="F:metal ion binding"/>
    <property type="evidence" value="ECO:0007669"/>
    <property type="project" value="UniProtKB-KW"/>
</dbReference>
<dbReference type="InterPro" id="IPR050954">
    <property type="entry name" value="ET_IronSulfur_Cluster-Binding"/>
</dbReference>
<dbReference type="GO" id="GO:0051539">
    <property type="term" value="F:4 iron, 4 sulfur cluster binding"/>
    <property type="evidence" value="ECO:0007669"/>
    <property type="project" value="UniProtKB-KW"/>
</dbReference>
<dbReference type="Proteomes" id="UP000214610">
    <property type="component" value="Unassembled WGS sequence"/>
</dbReference>
<proteinExistence type="predicted"/>
<dbReference type="AlphaFoldDB" id="A0A227KEV5"/>
<reference evidence="7" key="1">
    <citation type="submission" date="2017-05" db="EMBL/GenBank/DDBJ databases">
        <title>Improved OligoMM genomes.</title>
        <authorList>
            <person name="Garzetti D."/>
        </authorList>
    </citation>
    <scope>NUCLEOTIDE SEQUENCE [LARGE SCALE GENOMIC DNA]</scope>
    <source>
        <strain evidence="7">YL45</strain>
    </source>
</reference>
<dbReference type="EMBL" id="NHMP01000006">
    <property type="protein sequence ID" value="OXE46040.1"/>
    <property type="molecule type" value="Genomic_DNA"/>
</dbReference>
<feature type="domain" description="4Fe-4S ferredoxin-type" evidence="5">
    <location>
        <begin position="58"/>
        <end position="89"/>
    </location>
</feature>
<comment type="caution">
    <text evidence="6">The sequence shown here is derived from an EMBL/GenBank/DDBJ whole genome shotgun (WGS) entry which is preliminary data.</text>
</comment>
<organism evidence="6 7">
    <name type="scientific">Turicimonas muris</name>
    <dbReference type="NCBI Taxonomy" id="1796652"/>
    <lineage>
        <taxon>Bacteria</taxon>
        <taxon>Pseudomonadati</taxon>
        <taxon>Pseudomonadota</taxon>
        <taxon>Betaproteobacteria</taxon>
        <taxon>Burkholderiales</taxon>
        <taxon>Sutterellaceae</taxon>
        <taxon>Turicimonas</taxon>
    </lineage>
</organism>
<gene>
    <name evidence="6" type="ORF">ADH67_09995</name>
</gene>
<evidence type="ECO:0000259" key="5">
    <source>
        <dbReference type="PROSITE" id="PS51379"/>
    </source>
</evidence>
<sequence>MATKTKQLAHLFDATQCISCGACIVACSQTNFPEMARRSIPGRNLLASNIKIYRSEENRPVNILVQCQQCENAPCVSTCPFGANYYDENGLVRNDPSKCVGCNYCIASCPYDCRWSHPDTGLPVKCISEGCLKLIKDGQQPACVQACPAEARLFGDTMDPNSAISQKIASSRTEMLMPNKGTKPNFYVVVSK</sequence>
<evidence type="ECO:0000313" key="7">
    <source>
        <dbReference type="Proteomes" id="UP000214610"/>
    </source>
</evidence>
<dbReference type="PROSITE" id="PS00198">
    <property type="entry name" value="4FE4S_FER_1"/>
    <property type="match status" value="1"/>
</dbReference>
<keyword evidence="3" id="KW-0408">Iron</keyword>
<evidence type="ECO:0000256" key="4">
    <source>
        <dbReference type="ARBA" id="ARBA00023014"/>
    </source>
</evidence>
<keyword evidence="1" id="KW-0004">4Fe-4S</keyword>
<evidence type="ECO:0000256" key="3">
    <source>
        <dbReference type="ARBA" id="ARBA00023004"/>
    </source>
</evidence>
<dbReference type="InterPro" id="IPR017896">
    <property type="entry name" value="4Fe4S_Fe-S-bd"/>
</dbReference>
<dbReference type="Pfam" id="PF13247">
    <property type="entry name" value="Fer4_11"/>
    <property type="match status" value="1"/>
</dbReference>
<keyword evidence="4" id="KW-0411">Iron-sulfur</keyword>
<dbReference type="InterPro" id="IPR017900">
    <property type="entry name" value="4Fe4S_Fe_S_CS"/>
</dbReference>
<dbReference type="GeneID" id="78361932"/>
<name>A0A227KEV5_9BURK</name>
<keyword evidence="2" id="KW-0479">Metal-binding</keyword>
<feature type="domain" description="4Fe-4S ferredoxin-type" evidence="5">
    <location>
        <begin position="90"/>
        <end position="119"/>
    </location>
</feature>
<dbReference type="PROSITE" id="PS51379">
    <property type="entry name" value="4FE4S_FER_2"/>
    <property type="match status" value="3"/>
</dbReference>
<dbReference type="PANTHER" id="PTHR43177">
    <property type="entry name" value="PROTEIN NRFC"/>
    <property type="match status" value="1"/>
</dbReference>
<protein>
    <submittedName>
        <fullName evidence="6">Molybdopterin oxidoreductase</fullName>
    </submittedName>
</protein>
<accession>A0A227KEV5</accession>
<dbReference type="RefSeq" id="WP_066593891.1">
    <property type="nucleotide sequence ID" value="NZ_CAJTBZ010000026.1"/>
</dbReference>